<protein>
    <recommendedName>
        <fullName evidence="2">Reverse transcriptase domain-containing protein</fullName>
    </recommendedName>
</protein>
<evidence type="ECO:0000313" key="4">
    <source>
        <dbReference type="Proteomes" id="UP000309594"/>
    </source>
</evidence>
<organism evidence="3 4">
    <name type="scientific">Pedobacter hiemivivus</name>
    <dbReference type="NCBI Taxonomy" id="2530454"/>
    <lineage>
        <taxon>Bacteria</taxon>
        <taxon>Pseudomonadati</taxon>
        <taxon>Bacteroidota</taxon>
        <taxon>Sphingobacteriia</taxon>
        <taxon>Sphingobacteriales</taxon>
        <taxon>Sphingobacteriaceae</taxon>
        <taxon>Pedobacter</taxon>
    </lineage>
</organism>
<dbReference type="InterPro" id="IPR043502">
    <property type="entry name" value="DNA/RNA_pol_sf"/>
</dbReference>
<dbReference type="Pfam" id="PF00078">
    <property type="entry name" value="RVT_1"/>
    <property type="match status" value="1"/>
</dbReference>
<reference evidence="3 4" key="1">
    <citation type="submission" date="2019-04" db="EMBL/GenBank/DDBJ databases">
        <title>Pedobacter sp. RP-1-16 sp. nov., isolated from Arctic soil.</title>
        <authorList>
            <person name="Dahal R.H."/>
            <person name="Kim D.-U."/>
        </authorList>
    </citation>
    <scope>NUCLEOTIDE SEQUENCE [LARGE SCALE GENOMIC DNA]</scope>
    <source>
        <strain evidence="3 4">RP-1-16</strain>
    </source>
</reference>
<evidence type="ECO:0000256" key="1">
    <source>
        <dbReference type="ARBA" id="ARBA00034120"/>
    </source>
</evidence>
<accession>A0A4U1GJQ8</accession>
<gene>
    <name evidence="3" type="ORF">FBD94_04150</name>
</gene>
<dbReference type="AlphaFoldDB" id="A0A4U1GJQ8"/>
<dbReference type="CDD" id="cd01651">
    <property type="entry name" value="RT_G2_intron"/>
    <property type="match status" value="1"/>
</dbReference>
<proteinExistence type="inferred from homology"/>
<dbReference type="SUPFAM" id="SSF56672">
    <property type="entry name" value="DNA/RNA polymerases"/>
    <property type="match status" value="1"/>
</dbReference>
<dbReference type="PANTHER" id="PTHR34047">
    <property type="entry name" value="NUCLEAR INTRON MATURASE 1, MITOCHONDRIAL-RELATED"/>
    <property type="match status" value="1"/>
</dbReference>
<comment type="caution">
    <text evidence="3">The sequence shown here is derived from an EMBL/GenBank/DDBJ whole genome shotgun (WGS) entry which is preliminary data.</text>
</comment>
<sequence length="374" mass="42277">MASRTPQPLIKQISTIQHLKKAWKLLNTSNKKSTGLSKISIKDFETNLNKNIQALSNSLTKGTFTFSKVKGVALAKKNKGHRPLLISEVNDRIVHKALALKVEAKVARIYKIRNKCSFAYQKKRSIQDAILKMASYYQQGYTHILEADIQSFFPTVNKSMLLKDLYSKLPDDSINHLLQGSLNQELGNREELKKRDLKTYDDIFVSAEEGIPQGNALSPLLANVFLSEFDQRMIRENIKMIRYADDFIIMCKSKKDAEAAYLIAVNELETKLGLKLYPLKPSSAPGEKISRILKPAETQFSFLSVKFDGKNCTVSDKKIISVINKLKDLSSLKTLKENYPDLALGLLQVLVKVRNAVEGWIAAYSFLDTKFIKI</sequence>
<comment type="similarity">
    <text evidence="1">Belongs to the bacterial reverse transcriptase family.</text>
</comment>
<dbReference type="EMBL" id="SWDX01000002">
    <property type="protein sequence ID" value="TKC63559.1"/>
    <property type="molecule type" value="Genomic_DNA"/>
</dbReference>
<feature type="domain" description="Reverse transcriptase" evidence="2">
    <location>
        <begin position="55"/>
        <end position="307"/>
    </location>
</feature>
<dbReference type="PROSITE" id="PS50878">
    <property type="entry name" value="RT_POL"/>
    <property type="match status" value="1"/>
</dbReference>
<evidence type="ECO:0000259" key="2">
    <source>
        <dbReference type="PROSITE" id="PS50878"/>
    </source>
</evidence>
<dbReference type="InterPro" id="IPR051083">
    <property type="entry name" value="GrpII_Intron_Splice-Mob/Def"/>
</dbReference>
<name>A0A4U1GJQ8_9SPHI</name>
<dbReference type="RefSeq" id="WP_136879230.1">
    <property type="nucleotide sequence ID" value="NZ_SWDX01000002.1"/>
</dbReference>
<evidence type="ECO:0000313" key="3">
    <source>
        <dbReference type="EMBL" id="TKC63559.1"/>
    </source>
</evidence>
<dbReference type="Proteomes" id="UP000309594">
    <property type="component" value="Unassembled WGS sequence"/>
</dbReference>
<dbReference type="InterPro" id="IPR000477">
    <property type="entry name" value="RT_dom"/>
</dbReference>
<dbReference type="PANTHER" id="PTHR34047:SF8">
    <property type="entry name" value="PROTEIN YKFC"/>
    <property type="match status" value="1"/>
</dbReference>